<proteinExistence type="predicted"/>
<reference evidence="1 2" key="1">
    <citation type="journal article" date="2015" name="Stand. Genomic Sci.">
        <title>Genomic Encyclopedia of Bacterial and Archaeal Type Strains, Phase III: the genomes of soil and plant-associated and newly described type strains.</title>
        <authorList>
            <person name="Whitman W.B."/>
            <person name="Woyke T."/>
            <person name="Klenk H.P."/>
            <person name="Zhou Y."/>
            <person name="Lilburn T.G."/>
            <person name="Beck B.J."/>
            <person name="De Vos P."/>
            <person name="Vandamme P."/>
            <person name="Eisen J.A."/>
            <person name="Garrity G."/>
            <person name="Hugenholtz P."/>
            <person name="Kyrpides N.C."/>
        </authorList>
    </citation>
    <scope>NUCLEOTIDE SEQUENCE [LARGE SCALE GENOMIC DNA]</scope>
    <source>
        <strain evidence="1 2">VKM Ac-2541</strain>
    </source>
</reference>
<sequence length="350" mass="38872">MGAAMADEVGSEAQTAYYYPPPYWVGREADELKTLLLFFDNLSILLPRYMAGRPEIADPVLAGPLIDRGLLRVLEPETFVDQQMTEDLTTVMVDLLTSNAFDDLEPHPERYHELSYSRVGWGVDVGLARMLVEELESRDLARPTEDGVSIPLHPVVRTTILILLAQLARAAGQRQGLSLHPVTADSRPVDDLMRTLSRSKMPSAGHLVALDIEPVAIGLESVPLDEILDFRSQHGGEYRAYARDCRRFLIELGPLPPDERHALLQLRREELQDRALTLRRTAQRAWSLPQMVGFGLGLAGAAWELVGQQDPVSAAIMAATAATLTTADGPSKTTDAYSYIYRVERTFARR</sequence>
<dbReference type="EMBL" id="SLWR01000016">
    <property type="protein sequence ID" value="TCO41054.1"/>
    <property type="molecule type" value="Genomic_DNA"/>
</dbReference>
<gene>
    <name evidence="1" type="ORF">EV646_116146</name>
</gene>
<protein>
    <submittedName>
        <fullName evidence="1">Uncharacterized protein</fullName>
    </submittedName>
</protein>
<dbReference type="AlphaFoldDB" id="A0A4R2I9G0"/>
<evidence type="ECO:0000313" key="1">
    <source>
        <dbReference type="EMBL" id="TCO41054.1"/>
    </source>
</evidence>
<keyword evidence="2" id="KW-1185">Reference proteome</keyword>
<name>A0A4R2I9G0_9ACTN</name>
<dbReference type="Proteomes" id="UP000295573">
    <property type="component" value="Unassembled WGS sequence"/>
</dbReference>
<organism evidence="1 2">
    <name type="scientific">Kribbella antiqua</name>
    <dbReference type="NCBI Taxonomy" id="2512217"/>
    <lineage>
        <taxon>Bacteria</taxon>
        <taxon>Bacillati</taxon>
        <taxon>Actinomycetota</taxon>
        <taxon>Actinomycetes</taxon>
        <taxon>Propionibacteriales</taxon>
        <taxon>Kribbellaceae</taxon>
        <taxon>Kribbella</taxon>
    </lineage>
</organism>
<evidence type="ECO:0000313" key="2">
    <source>
        <dbReference type="Proteomes" id="UP000295573"/>
    </source>
</evidence>
<accession>A0A4R2I9G0</accession>
<comment type="caution">
    <text evidence="1">The sequence shown here is derived from an EMBL/GenBank/DDBJ whole genome shotgun (WGS) entry which is preliminary data.</text>
</comment>